<protein>
    <submittedName>
        <fullName evidence="1">Uncharacterized protein</fullName>
    </submittedName>
</protein>
<evidence type="ECO:0000313" key="2">
    <source>
        <dbReference type="Proteomes" id="UP000183843"/>
    </source>
</evidence>
<evidence type="ECO:0000313" key="1">
    <source>
        <dbReference type="EMBL" id="SFA91819.1"/>
    </source>
</evidence>
<organism evidence="1 2">
    <name type="scientific">Selenomonas ruminantium</name>
    <dbReference type="NCBI Taxonomy" id="971"/>
    <lineage>
        <taxon>Bacteria</taxon>
        <taxon>Bacillati</taxon>
        <taxon>Bacillota</taxon>
        <taxon>Negativicutes</taxon>
        <taxon>Selenomonadales</taxon>
        <taxon>Selenomonadaceae</taxon>
        <taxon>Selenomonas</taxon>
    </lineage>
</organism>
<dbReference type="EMBL" id="FOJX01000003">
    <property type="protein sequence ID" value="SFA91819.1"/>
    <property type="molecule type" value="Genomic_DNA"/>
</dbReference>
<dbReference type="AlphaFoldDB" id="A0A1I0WSS8"/>
<gene>
    <name evidence="1" type="ORF">SAMN05216587_103290</name>
</gene>
<reference evidence="1 2" key="1">
    <citation type="submission" date="2016-10" db="EMBL/GenBank/DDBJ databases">
        <authorList>
            <person name="de Groot N.N."/>
        </authorList>
    </citation>
    <scope>NUCLEOTIDE SEQUENCE [LARGE SCALE GENOMIC DNA]</scope>
    <source>
        <strain evidence="1 2">L14</strain>
    </source>
</reference>
<name>A0A1I0WSS8_SELRU</name>
<dbReference type="Proteomes" id="UP000183843">
    <property type="component" value="Unassembled WGS sequence"/>
</dbReference>
<accession>A0A1I0WSS8</accession>
<dbReference type="RefSeq" id="WP_074814337.1">
    <property type="nucleotide sequence ID" value="NZ_FOJX01000003.1"/>
</dbReference>
<proteinExistence type="predicted"/>
<sequence length="1199" mass="138568">MIKVAAGFQYSVNLSYDLYHDEKIENFIPTNSALDFMEDVLKSTAENSTDRARVLIGAYGRGKSHMVLTTLSLLLKKDRSKFRHLLPKLAERESLDQEIKRYYASADKILPVIISGSSTSIPQAFLTALEHTLRDENLLDIMPDTNYKAAIRCIHKWKNDFPETYQLLADKINGTMQDFLAKLADYDIAAYQEFEKIYPQLTAGSVFNPFIGFDVVELYESVLDSLKSKGYTGIYVVYDEFSKYLEANIQGASVSDTKLLQDFAEKCNRSGKNQLHLLLISHKEIANYIDKLPKQKTDGWRGVSERFKHIHLSDDYEQTYGIIGTAIQKDETVWQNFQQEYAQNFTDLEAIYDKHEIVKDFSKQEKVKYIRSCYPLHPITTFILPRLSEKIAQNERTLFTFLSADTRFTLVDFLREETNGFRLLTPDYVFDYFLPLLEKEVYTGEIHKNYILAKNILGKIAGNELQEKIIKILALIYMVEQFELLPPTQEEIERILQQEYATSEIDKALADLIAKEYVLYLKRSNGYLCLKQSSGVNINQKINDFVAANVNYDVKEILNQMNFDRYMYPAKYNDEREITRFFAFEFIHASEVGADVDWNIKSENIEADGIIYAILPDSEEELNTATEKLFQIDSHYKRFLFVVPQEYLDIKDKLLELHAVTELRENAIGDAVLYGEYDLVYSDLYDVVRDFIQRYTRPERGKAVYYHIGKKQNIHRRSQLSRLLSNICNNVYCYTPVINNEVINKNELTTTAINSSHKVLSAILRTEVEPELGLTGTGQDVSIMRSTLMRTKILTTDEDGWTFNRHTGDKNMDLVLETIYHFMEETSRSGKRRNFADLYKLLMAPEFMFGLRKGVIPIYIAVAMHSHKKTAIVYDKGEPVNVTADVLQQINARPENYTLEKIDWSSDKESYIRGLENVFADFITPDESKADNFEHVAKGMFKWYLSLPKYTRDMRCLTDGEKINSVYIAFRKAVKESRNASELLFEKLPKIFKQQITGPTQLCMSVQNTKMFFDKAVIVLQEDVTQCLWNVFQHGQPERASLKSIMLDFCEGLPQAVFEEIFADGTSKFLELCRTEGINDDDLLHSIVRTATGLRLTDWSDQTFTDFHSKIKQYKETACNFEMEEAPESVAVETLHSDYEFMFLNAQGKATKKRFAKVDYSMRAKLLRNSLVANIEAMGQSISEQEKRQVIAEILQEYC</sequence>